<proteinExistence type="predicted"/>
<dbReference type="AlphaFoldDB" id="A0A2P2PLS8"/>
<dbReference type="EMBL" id="GGEC01075236">
    <property type="protein sequence ID" value="MBX55720.1"/>
    <property type="molecule type" value="Transcribed_RNA"/>
</dbReference>
<protein>
    <submittedName>
        <fullName evidence="1">Uncharacterized protein</fullName>
    </submittedName>
</protein>
<evidence type="ECO:0000313" key="1">
    <source>
        <dbReference type="EMBL" id="MBX55720.1"/>
    </source>
</evidence>
<name>A0A2P2PLS8_RHIMU</name>
<sequence>MYQHVLNFRSIQVFNLNYNFLSKLPQFIVFDMNFIICSLS</sequence>
<accession>A0A2P2PLS8</accession>
<organism evidence="1">
    <name type="scientific">Rhizophora mucronata</name>
    <name type="common">Asiatic mangrove</name>
    <dbReference type="NCBI Taxonomy" id="61149"/>
    <lineage>
        <taxon>Eukaryota</taxon>
        <taxon>Viridiplantae</taxon>
        <taxon>Streptophyta</taxon>
        <taxon>Embryophyta</taxon>
        <taxon>Tracheophyta</taxon>
        <taxon>Spermatophyta</taxon>
        <taxon>Magnoliopsida</taxon>
        <taxon>eudicotyledons</taxon>
        <taxon>Gunneridae</taxon>
        <taxon>Pentapetalae</taxon>
        <taxon>rosids</taxon>
        <taxon>fabids</taxon>
        <taxon>Malpighiales</taxon>
        <taxon>Rhizophoraceae</taxon>
        <taxon>Rhizophora</taxon>
    </lineage>
</organism>
<reference evidence="1" key="1">
    <citation type="submission" date="2018-02" db="EMBL/GenBank/DDBJ databases">
        <title>Rhizophora mucronata_Transcriptome.</title>
        <authorList>
            <person name="Meera S.P."/>
            <person name="Sreeshan A."/>
            <person name="Augustine A."/>
        </authorList>
    </citation>
    <scope>NUCLEOTIDE SEQUENCE</scope>
    <source>
        <tissue evidence="1">Leaf</tissue>
    </source>
</reference>